<keyword evidence="1" id="KW-0812">Transmembrane</keyword>
<evidence type="ECO:0000256" key="1">
    <source>
        <dbReference type="SAM" id="Phobius"/>
    </source>
</evidence>
<reference evidence="2 3" key="1">
    <citation type="submission" date="2023-07" db="EMBL/GenBank/DDBJ databases">
        <title>Sorghum-associated microbial communities from plants grown in Nebraska, USA.</title>
        <authorList>
            <person name="Schachtman D."/>
        </authorList>
    </citation>
    <scope>NUCLEOTIDE SEQUENCE [LARGE SCALE GENOMIC DNA]</scope>
    <source>
        <strain evidence="2 3">3773</strain>
    </source>
</reference>
<comment type="caution">
    <text evidence="2">The sequence shown here is derived from an EMBL/GenBank/DDBJ whole genome shotgun (WGS) entry which is preliminary data.</text>
</comment>
<name>A0ABU1TQF0_9FLAO</name>
<keyword evidence="1" id="KW-0472">Membrane</keyword>
<protein>
    <submittedName>
        <fullName evidence="2">Uncharacterized protein</fullName>
    </submittedName>
</protein>
<keyword evidence="1" id="KW-1133">Transmembrane helix</keyword>
<sequence>MVNVVKDSGEGWCFLWLADAMGATKNVVLEPLASALAVGLFYIMLL</sequence>
<accession>A0ABU1TQF0</accession>
<evidence type="ECO:0000313" key="3">
    <source>
        <dbReference type="Proteomes" id="UP001255185"/>
    </source>
</evidence>
<feature type="transmembrane region" description="Helical" evidence="1">
    <location>
        <begin position="27"/>
        <end position="45"/>
    </location>
</feature>
<proteinExistence type="predicted"/>
<dbReference type="Proteomes" id="UP001255185">
    <property type="component" value="Unassembled WGS sequence"/>
</dbReference>
<dbReference type="EMBL" id="JAVDVI010000008">
    <property type="protein sequence ID" value="MDR6968194.1"/>
    <property type="molecule type" value="Genomic_DNA"/>
</dbReference>
<evidence type="ECO:0000313" key="2">
    <source>
        <dbReference type="EMBL" id="MDR6968194.1"/>
    </source>
</evidence>
<gene>
    <name evidence="2" type="ORF">J2X31_002209</name>
</gene>
<organism evidence="2 3">
    <name type="scientific">Flavobacterium arsenatis</name>
    <dbReference type="NCBI Taxonomy" id="1484332"/>
    <lineage>
        <taxon>Bacteria</taxon>
        <taxon>Pseudomonadati</taxon>
        <taxon>Bacteroidota</taxon>
        <taxon>Flavobacteriia</taxon>
        <taxon>Flavobacteriales</taxon>
        <taxon>Flavobacteriaceae</taxon>
        <taxon>Flavobacterium</taxon>
    </lineage>
</organism>
<keyword evidence="3" id="KW-1185">Reference proteome</keyword>